<evidence type="ECO:0000313" key="1">
    <source>
        <dbReference type="EMBL" id="MDC4239222.1"/>
    </source>
</evidence>
<sequence length="53" mass="6070">MGSDTNILNGNVTKNINVSSDKRKYHILDEYIVIDDLVILSKLILEIVKINRK</sequence>
<proteinExistence type="predicted"/>
<accession>A0A9X3XLI8</accession>
<reference evidence="1" key="1">
    <citation type="submission" date="2022-05" db="EMBL/GenBank/DDBJ databases">
        <title>Draft genome sequence of Clostridium tertium strain CP3 isolated from Peru.</title>
        <authorList>
            <person name="Hurtado R."/>
            <person name="Lima L."/>
            <person name="Sousa T."/>
            <person name="Jaiswal A.K."/>
            <person name="Tiwari S."/>
            <person name="Maturrano L."/>
            <person name="Brenig B."/>
            <person name="Azevedo V."/>
        </authorList>
    </citation>
    <scope>NUCLEOTIDE SEQUENCE</scope>
    <source>
        <strain evidence="1">CP3</strain>
    </source>
</reference>
<dbReference type="EMBL" id="JAMRYU010000002">
    <property type="protein sequence ID" value="MDC4239222.1"/>
    <property type="molecule type" value="Genomic_DNA"/>
</dbReference>
<name>A0A9X3XLI8_9CLOT</name>
<dbReference type="Proteomes" id="UP001141183">
    <property type="component" value="Unassembled WGS sequence"/>
</dbReference>
<keyword evidence="2" id="KW-1185">Reference proteome</keyword>
<evidence type="ECO:0000313" key="2">
    <source>
        <dbReference type="Proteomes" id="UP001141183"/>
    </source>
</evidence>
<gene>
    <name evidence="1" type="ORF">NE398_03400</name>
</gene>
<protein>
    <submittedName>
        <fullName evidence="1">Uncharacterized protein</fullName>
    </submittedName>
</protein>
<dbReference type="AlphaFoldDB" id="A0A9X3XLI8"/>
<dbReference type="RefSeq" id="WP_156804378.1">
    <property type="nucleotide sequence ID" value="NZ_CABKOG010000003.1"/>
</dbReference>
<comment type="caution">
    <text evidence="1">The sequence shown here is derived from an EMBL/GenBank/DDBJ whole genome shotgun (WGS) entry which is preliminary data.</text>
</comment>
<organism evidence="1 2">
    <name type="scientific">Clostridium tertium</name>
    <dbReference type="NCBI Taxonomy" id="1559"/>
    <lineage>
        <taxon>Bacteria</taxon>
        <taxon>Bacillati</taxon>
        <taxon>Bacillota</taxon>
        <taxon>Clostridia</taxon>
        <taxon>Eubacteriales</taxon>
        <taxon>Clostridiaceae</taxon>
        <taxon>Clostridium</taxon>
    </lineage>
</organism>